<name>A0ABP5EPM5_9ACTN</name>
<dbReference type="Pfam" id="PF00293">
    <property type="entry name" value="NUDIX"/>
    <property type="match status" value="1"/>
</dbReference>
<accession>A0ABP5EPM5</accession>
<gene>
    <name evidence="2" type="ORF">GCM10009838_83190</name>
</gene>
<dbReference type="PROSITE" id="PS51462">
    <property type="entry name" value="NUDIX"/>
    <property type="match status" value="1"/>
</dbReference>
<dbReference type="SUPFAM" id="SSF55811">
    <property type="entry name" value="Nudix"/>
    <property type="match status" value="1"/>
</dbReference>
<dbReference type="InterPro" id="IPR015797">
    <property type="entry name" value="NUDIX_hydrolase-like_dom_sf"/>
</dbReference>
<feature type="domain" description="Nudix hydrolase" evidence="1">
    <location>
        <begin position="15"/>
        <end position="147"/>
    </location>
</feature>
<comment type="caution">
    <text evidence="2">The sequence shown here is derived from an EMBL/GenBank/DDBJ whole genome shotgun (WGS) entry which is preliminary data.</text>
</comment>
<reference evidence="3" key="1">
    <citation type="journal article" date="2019" name="Int. J. Syst. Evol. Microbiol.">
        <title>The Global Catalogue of Microorganisms (GCM) 10K type strain sequencing project: providing services to taxonomists for standard genome sequencing and annotation.</title>
        <authorList>
            <consortium name="The Broad Institute Genomics Platform"/>
            <consortium name="The Broad Institute Genome Sequencing Center for Infectious Disease"/>
            <person name="Wu L."/>
            <person name="Ma J."/>
        </authorList>
    </citation>
    <scope>NUCLEOTIDE SEQUENCE [LARGE SCALE GENOMIC DNA]</scope>
    <source>
        <strain evidence="3">JCM 16013</strain>
    </source>
</reference>
<evidence type="ECO:0000259" key="1">
    <source>
        <dbReference type="PROSITE" id="PS51462"/>
    </source>
</evidence>
<sequence>MQRDSSEPSSAVLSGARHTARAILLQGDFLVLIRRLQPSRGPEPYWVTVGGGIEPGDAGPEDTMRREVKEEVGGVVGPAQQVLVLAEPKEEGERLTYFFLALLESMDTSNRVGEEFSIPGRGTYDVEKIPFTRDAITSIKLQPEELATYLASNVDGLRLLAASMTA</sequence>
<organism evidence="2 3">
    <name type="scientific">Catenulispora subtropica</name>
    <dbReference type="NCBI Taxonomy" id="450798"/>
    <lineage>
        <taxon>Bacteria</taxon>
        <taxon>Bacillati</taxon>
        <taxon>Actinomycetota</taxon>
        <taxon>Actinomycetes</taxon>
        <taxon>Catenulisporales</taxon>
        <taxon>Catenulisporaceae</taxon>
        <taxon>Catenulispora</taxon>
    </lineage>
</organism>
<evidence type="ECO:0000313" key="3">
    <source>
        <dbReference type="Proteomes" id="UP001499854"/>
    </source>
</evidence>
<dbReference type="RefSeq" id="WP_344662740.1">
    <property type="nucleotide sequence ID" value="NZ_BAAAQM010000081.1"/>
</dbReference>
<dbReference type="InterPro" id="IPR000086">
    <property type="entry name" value="NUDIX_hydrolase_dom"/>
</dbReference>
<evidence type="ECO:0000313" key="2">
    <source>
        <dbReference type="EMBL" id="GAA2004347.1"/>
    </source>
</evidence>
<dbReference type="Proteomes" id="UP001499854">
    <property type="component" value="Unassembled WGS sequence"/>
</dbReference>
<dbReference type="EMBL" id="BAAAQM010000081">
    <property type="protein sequence ID" value="GAA2004347.1"/>
    <property type="molecule type" value="Genomic_DNA"/>
</dbReference>
<proteinExistence type="predicted"/>
<protein>
    <recommendedName>
        <fullName evidence="1">Nudix hydrolase domain-containing protein</fullName>
    </recommendedName>
</protein>
<dbReference type="Gene3D" id="3.90.79.10">
    <property type="entry name" value="Nucleoside Triphosphate Pyrophosphohydrolase"/>
    <property type="match status" value="1"/>
</dbReference>
<keyword evidence="3" id="KW-1185">Reference proteome</keyword>